<dbReference type="EMBL" id="PXYT01000021">
    <property type="protein sequence ID" value="PSR28147.1"/>
    <property type="molecule type" value="Genomic_DNA"/>
</dbReference>
<keyword evidence="5" id="KW-0804">Transcription</keyword>
<evidence type="ECO:0000313" key="10">
    <source>
        <dbReference type="EMBL" id="PSR28147.1"/>
    </source>
</evidence>
<dbReference type="InterPro" id="IPR011006">
    <property type="entry name" value="CheY-like_superfamily"/>
</dbReference>
<dbReference type="Gene3D" id="3.40.50.2300">
    <property type="match status" value="1"/>
</dbReference>
<name>A0A2T2X0Y5_9FIRM</name>
<dbReference type="CDD" id="cd17535">
    <property type="entry name" value="REC_NarL-like"/>
    <property type="match status" value="1"/>
</dbReference>
<gene>
    <name evidence="10" type="ORF">C7B43_10520</name>
</gene>
<dbReference type="PROSITE" id="PS50110">
    <property type="entry name" value="RESPONSE_REGULATORY"/>
    <property type="match status" value="1"/>
</dbReference>
<organism evidence="10 11">
    <name type="scientific">Sulfobacillus benefaciens</name>
    <dbReference type="NCBI Taxonomy" id="453960"/>
    <lineage>
        <taxon>Bacteria</taxon>
        <taxon>Bacillati</taxon>
        <taxon>Bacillota</taxon>
        <taxon>Clostridia</taxon>
        <taxon>Eubacteriales</taxon>
        <taxon>Clostridiales Family XVII. Incertae Sedis</taxon>
        <taxon>Sulfobacillus</taxon>
    </lineage>
</organism>
<feature type="domain" description="HTH luxR-type" evidence="8">
    <location>
        <begin position="141"/>
        <end position="206"/>
    </location>
</feature>
<evidence type="ECO:0000256" key="4">
    <source>
        <dbReference type="ARBA" id="ARBA00023125"/>
    </source>
</evidence>
<comment type="caution">
    <text evidence="10">The sequence shown here is derived from an EMBL/GenBank/DDBJ whole genome shotgun (WGS) entry which is preliminary data.</text>
</comment>
<feature type="modified residue" description="4-aspartylphosphate" evidence="7">
    <location>
        <position position="54"/>
    </location>
</feature>
<dbReference type="Proteomes" id="UP000242699">
    <property type="component" value="Unassembled WGS sequence"/>
</dbReference>
<evidence type="ECO:0000313" key="11">
    <source>
        <dbReference type="Proteomes" id="UP000242699"/>
    </source>
</evidence>
<dbReference type="Pfam" id="PF00196">
    <property type="entry name" value="GerE"/>
    <property type="match status" value="1"/>
</dbReference>
<dbReference type="SMART" id="SM00421">
    <property type="entry name" value="HTH_LUXR"/>
    <property type="match status" value="1"/>
</dbReference>
<evidence type="ECO:0000256" key="7">
    <source>
        <dbReference type="PROSITE-ProRule" id="PRU00169"/>
    </source>
</evidence>
<protein>
    <recommendedName>
        <fullName evidence="1">Stage 0 sporulation protein A homolog</fullName>
    </recommendedName>
</protein>
<evidence type="ECO:0000259" key="9">
    <source>
        <dbReference type="PROSITE" id="PS50110"/>
    </source>
</evidence>
<dbReference type="CDD" id="cd06170">
    <property type="entry name" value="LuxR_C_like"/>
    <property type="match status" value="1"/>
</dbReference>
<dbReference type="PRINTS" id="PR00038">
    <property type="entry name" value="HTHLUXR"/>
</dbReference>
<dbReference type="AlphaFoldDB" id="A0A2T2X0Y5"/>
<sequence>MNRVVICDDHELTRRGIRQVLVQTSDFEVAGEAEDGNGAWDLIFRLKPEIALLDIRMPGLQGPAVCRLVKNAGLATACIILTGYTDDALLRAAMANGARGYIVKDVSGDELVDSIRQVLSRGAVLDPRLALHVMKWFEDNQLEFPAALKPLDIKILALVAQGFTNKEIGQNLNISENTVKAHVNAVIEQLGAKNRVEAAVILYRYGLI</sequence>
<keyword evidence="3" id="KW-0805">Transcription regulation</keyword>
<dbReference type="InterPro" id="IPR058245">
    <property type="entry name" value="NreC/VraR/RcsB-like_REC"/>
</dbReference>
<reference evidence="10 11" key="1">
    <citation type="journal article" date="2014" name="BMC Genomics">
        <title>Comparison of environmental and isolate Sulfobacillus genomes reveals diverse carbon, sulfur, nitrogen, and hydrogen metabolisms.</title>
        <authorList>
            <person name="Justice N.B."/>
            <person name="Norman A."/>
            <person name="Brown C.T."/>
            <person name="Singh A."/>
            <person name="Thomas B.C."/>
            <person name="Banfield J.F."/>
        </authorList>
    </citation>
    <scope>NUCLEOTIDE SEQUENCE [LARGE SCALE GENOMIC DNA]</scope>
    <source>
        <strain evidence="10">AMDSBA1</strain>
    </source>
</reference>
<evidence type="ECO:0000256" key="2">
    <source>
        <dbReference type="ARBA" id="ARBA00022553"/>
    </source>
</evidence>
<dbReference type="PANTHER" id="PTHR43214">
    <property type="entry name" value="TWO-COMPONENT RESPONSE REGULATOR"/>
    <property type="match status" value="1"/>
</dbReference>
<dbReference type="InterPro" id="IPR000792">
    <property type="entry name" value="Tscrpt_reg_LuxR_C"/>
</dbReference>
<dbReference type="SUPFAM" id="SSF46894">
    <property type="entry name" value="C-terminal effector domain of the bipartite response regulators"/>
    <property type="match status" value="1"/>
</dbReference>
<evidence type="ECO:0000256" key="3">
    <source>
        <dbReference type="ARBA" id="ARBA00023015"/>
    </source>
</evidence>
<comment type="function">
    <text evidence="6">May play the central regulatory role in sporulation. It may be an element of the effector pathway responsible for the activation of sporulation genes in response to nutritional stress. Spo0A may act in concert with spo0H (a sigma factor) to control the expression of some genes that are critical to the sporulation process.</text>
</comment>
<evidence type="ECO:0000256" key="5">
    <source>
        <dbReference type="ARBA" id="ARBA00023163"/>
    </source>
</evidence>
<evidence type="ECO:0000259" key="8">
    <source>
        <dbReference type="PROSITE" id="PS50043"/>
    </source>
</evidence>
<keyword evidence="4 10" id="KW-0238">DNA-binding</keyword>
<dbReference type="SUPFAM" id="SSF52172">
    <property type="entry name" value="CheY-like"/>
    <property type="match status" value="1"/>
</dbReference>
<dbReference type="SMART" id="SM00448">
    <property type="entry name" value="REC"/>
    <property type="match status" value="1"/>
</dbReference>
<evidence type="ECO:0000256" key="1">
    <source>
        <dbReference type="ARBA" id="ARBA00018672"/>
    </source>
</evidence>
<proteinExistence type="predicted"/>
<dbReference type="PROSITE" id="PS50043">
    <property type="entry name" value="HTH_LUXR_2"/>
    <property type="match status" value="1"/>
</dbReference>
<dbReference type="GO" id="GO:0000160">
    <property type="term" value="P:phosphorelay signal transduction system"/>
    <property type="evidence" value="ECO:0007669"/>
    <property type="project" value="InterPro"/>
</dbReference>
<dbReference type="InterPro" id="IPR039420">
    <property type="entry name" value="WalR-like"/>
</dbReference>
<dbReference type="GO" id="GO:0003677">
    <property type="term" value="F:DNA binding"/>
    <property type="evidence" value="ECO:0007669"/>
    <property type="project" value="UniProtKB-KW"/>
</dbReference>
<dbReference type="InterPro" id="IPR001789">
    <property type="entry name" value="Sig_transdc_resp-reg_receiver"/>
</dbReference>
<dbReference type="InterPro" id="IPR016032">
    <property type="entry name" value="Sig_transdc_resp-reg_C-effctor"/>
</dbReference>
<feature type="domain" description="Response regulatory" evidence="9">
    <location>
        <begin position="3"/>
        <end position="119"/>
    </location>
</feature>
<keyword evidence="2 7" id="KW-0597">Phosphoprotein</keyword>
<dbReference type="GO" id="GO:0006355">
    <property type="term" value="P:regulation of DNA-templated transcription"/>
    <property type="evidence" value="ECO:0007669"/>
    <property type="project" value="InterPro"/>
</dbReference>
<accession>A0A2T2X0Y5</accession>
<dbReference type="Pfam" id="PF00072">
    <property type="entry name" value="Response_reg"/>
    <property type="match status" value="1"/>
</dbReference>
<evidence type="ECO:0000256" key="6">
    <source>
        <dbReference type="ARBA" id="ARBA00024867"/>
    </source>
</evidence>